<dbReference type="InterPro" id="IPR011006">
    <property type="entry name" value="CheY-like_superfamily"/>
</dbReference>
<dbReference type="eggNOG" id="COG3614">
    <property type="taxonomic scope" value="Bacteria"/>
</dbReference>
<keyword evidence="4 11" id="KW-0597">Phosphoprotein</keyword>
<dbReference type="AlphaFoldDB" id="M2UJ05"/>
<evidence type="ECO:0000256" key="5">
    <source>
        <dbReference type="ARBA" id="ARBA00022679"/>
    </source>
</evidence>
<keyword evidence="6 12" id="KW-0812">Transmembrane</keyword>
<dbReference type="EMBL" id="AOBS01000074">
    <property type="protein sequence ID" value="EMD98449.1"/>
    <property type="molecule type" value="Genomic_DNA"/>
</dbReference>
<dbReference type="EC" id="2.7.13.3" evidence="3"/>
<dbReference type="NCBIfam" id="TIGR00229">
    <property type="entry name" value="sensory_box"/>
    <property type="match status" value="1"/>
</dbReference>
<evidence type="ECO:0000259" key="13">
    <source>
        <dbReference type="PROSITE" id="PS50109"/>
    </source>
</evidence>
<dbReference type="InterPro" id="IPR036097">
    <property type="entry name" value="HisK_dim/P_sf"/>
</dbReference>
<sequence>MDFFGRSLIRTAERPIGQLPRTAAKTMSEPAIDHNQPHGVRQLFSRKNSIAWAMLVFTLLVQLVVWQSLRTNEDRAAQQQFQLLGEKVTEAIRKRLRDHEQILLGGAGLFDAAKNVSREQWRTYVNRLLLPDRYPGIQGVGFSQAIPHAEHDAYVTSIRAQGFPEFDIHPPGERELYTSITFLEPFLGRNLAAFGYDMYSEPIRRQAMLRAARLGESSMTGKVTLVQETHGKVQAGVLLYVPVYRHGMPMVTPEQRMQALLGFVYSPYRVDDLMRGILLAADLPLALHIYSSAGEETEHLIYASSEAPGPGSERFSQLQKLDLYGQTWTLRMDSRPEFDNRFHSNEALVFGLGLGLSLLVFLLTSSLALRHSRAQALANEMTRHIRQSRHDLRLSEERLSLALKGSNDGLWDLDLEAGSMFASPRAWEMLGYRPNELTCDLKLWERVTVAEDLAQQKARLAQAMLSNVDHFTTELRLQHKHGHVVPVLLRGYIQRDPQGMAQRISGTLMDLTERKRVEQMKNDFVSTVSHELRTPLTSISGALGLIVGGALGSAPPTMQQMLEIAYRNSLRLGHLINDLLDMEKMAAGKMSFELREHSLGDLLEESLASNQALCEQHGVHCTLEHPNDVLVWVDGLRLQQVLGNFLSNAVKFTPEGGQIRLHSSLRGAKVRISVTDQGPGIPEAFRSRVFEKFAQADASDSRQKSGTGLGLAITKELIERMGGTVGFDCAPDQGTTFWCELPIQTPPAESDSRDGQPRILVVEDEPDTGRLLHMMLREGGYGVERVQSLHQAREKLATGQYEAMTLDLHLPDGSGMQLIDELRDQPAMQDLPIVVISAAHQFEQDQFPAGIVWLHKPITNTQLLVAVEQARENIRQAGSRPR</sequence>
<dbReference type="Pfam" id="PF02518">
    <property type="entry name" value="HATPase_c"/>
    <property type="match status" value="1"/>
</dbReference>
<dbReference type="Proteomes" id="UP000011700">
    <property type="component" value="Unassembled WGS sequence"/>
</dbReference>
<dbReference type="InterPro" id="IPR035965">
    <property type="entry name" value="PAS-like_dom_sf"/>
</dbReference>
<evidence type="ECO:0000256" key="4">
    <source>
        <dbReference type="ARBA" id="ARBA00022553"/>
    </source>
</evidence>
<comment type="caution">
    <text evidence="18">The sequence shown here is derived from an EMBL/GenBank/DDBJ whole genome shotgun (WGS) entry which is preliminary data.</text>
</comment>
<dbReference type="PANTHER" id="PTHR43047:SF72">
    <property type="entry name" value="OSMOSENSING HISTIDINE PROTEIN KINASE SLN1"/>
    <property type="match status" value="1"/>
</dbReference>
<name>M2UJ05_STUST</name>
<dbReference type="PANTHER" id="PTHR43047">
    <property type="entry name" value="TWO-COMPONENT HISTIDINE PROTEIN KINASE"/>
    <property type="match status" value="1"/>
</dbReference>
<dbReference type="SMART" id="SM00086">
    <property type="entry name" value="PAC"/>
    <property type="match status" value="1"/>
</dbReference>
<dbReference type="CDD" id="cd00082">
    <property type="entry name" value="HisKA"/>
    <property type="match status" value="1"/>
</dbReference>
<dbReference type="InterPro" id="IPR001610">
    <property type="entry name" value="PAC"/>
</dbReference>
<comment type="catalytic activity">
    <reaction evidence="1">
        <text>ATP + protein L-histidine = ADP + protein N-phospho-L-histidine.</text>
        <dbReference type="EC" id="2.7.13.3"/>
    </reaction>
</comment>
<dbReference type="InterPro" id="IPR005467">
    <property type="entry name" value="His_kinase_dom"/>
</dbReference>
<dbReference type="InterPro" id="IPR036890">
    <property type="entry name" value="HATPase_C_sf"/>
</dbReference>
<evidence type="ECO:0000259" key="14">
    <source>
        <dbReference type="PROSITE" id="PS50110"/>
    </source>
</evidence>
<keyword evidence="9" id="KW-0902">Two-component regulatory system</keyword>
<evidence type="ECO:0000256" key="8">
    <source>
        <dbReference type="ARBA" id="ARBA00022989"/>
    </source>
</evidence>
<evidence type="ECO:0000259" key="17">
    <source>
        <dbReference type="PROSITE" id="PS50839"/>
    </source>
</evidence>
<accession>M2UJ05</accession>
<keyword evidence="7" id="KW-0418">Kinase</keyword>
<evidence type="ECO:0000256" key="12">
    <source>
        <dbReference type="SAM" id="Phobius"/>
    </source>
</evidence>
<dbReference type="InterPro" id="IPR000014">
    <property type="entry name" value="PAS"/>
</dbReference>
<dbReference type="PATRIC" id="fig|1212548.4.peg.3717"/>
<dbReference type="InterPro" id="IPR000700">
    <property type="entry name" value="PAS-assoc_C"/>
</dbReference>
<keyword evidence="10 12" id="KW-0472">Membrane</keyword>
<feature type="modified residue" description="4-aspartylphosphate" evidence="11">
    <location>
        <position position="807"/>
    </location>
</feature>
<reference evidence="18 19" key="1">
    <citation type="journal article" date="2013" name="Genome Announc.">
        <title>Draft Genome of Pseudomonas stutzeri Strain NF13, a Nitrogen Fixer Isolated from the Galapagos Rift Hydrothermal Vent.</title>
        <authorList>
            <person name="Pena A."/>
            <person name="Busquets A."/>
            <person name="Gomila M."/>
            <person name="Mayol J."/>
            <person name="Bosch R."/>
            <person name="Nogales B."/>
            <person name="Garcia-Valdes E."/>
            <person name="Bennasar A."/>
            <person name="Lalucat J."/>
        </authorList>
    </citation>
    <scope>NUCLEOTIDE SEQUENCE [LARGE SCALE GENOMIC DNA]</scope>
    <source>
        <strain evidence="18 19">NF13</strain>
    </source>
</reference>
<dbReference type="InterPro" id="IPR006189">
    <property type="entry name" value="CHASE_dom"/>
</dbReference>
<gene>
    <name evidence="18" type="ORF">B381_18879</name>
</gene>
<evidence type="ECO:0000259" key="16">
    <source>
        <dbReference type="PROSITE" id="PS50113"/>
    </source>
</evidence>
<dbReference type="PRINTS" id="PR00344">
    <property type="entry name" value="BCTRLSENSOR"/>
</dbReference>
<evidence type="ECO:0000256" key="2">
    <source>
        <dbReference type="ARBA" id="ARBA00004370"/>
    </source>
</evidence>
<evidence type="ECO:0000256" key="9">
    <source>
        <dbReference type="ARBA" id="ARBA00023012"/>
    </source>
</evidence>
<dbReference type="GO" id="GO:0005886">
    <property type="term" value="C:plasma membrane"/>
    <property type="evidence" value="ECO:0007669"/>
    <property type="project" value="UniProtKB-ARBA"/>
</dbReference>
<dbReference type="Pfam" id="PF00072">
    <property type="entry name" value="Response_reg"/>
    <property type="match status" value="1"/>
</dbReference>
<dbReference type="PROSITE" id="PS50110">
    <property type="entry name" value="RESPONSE_REGULATORY"/>
    <property type="match status" value="1"/>
</dbReference>
<dbReference type="PROSITE" id="PS50109">
    <property type="entry name" value="HIS_KIN"/>
    <property type="match status" value="1"/>
</dbReference>
<feature type="domain" description="CHASE" evidence="17">
    <location>
        <begin position="112"/>
        <end position="331"/>
    </location>
</feature>
<dbReference type="InterPro" id="IPR001789">
    <property type="entry name" value="Sig_transdc_resp-reg_receiver"/>
</dbReference>
<dbReference type="SMART" id="SM00387">
    <property type="entry name" value="HATPase_c"/>
    <property type="match status" value="1"/>
</dbReference>
<dbReference type="Gene3D" id="3.30.450.20">
    <property type="entry name" value="PAS domain"/>
    <property type="match status" value="1"/>
</dbReference>
<keyword evidence="5" id="KW-0808">Transferase</keyword>
<dbReference type="SUPFAM" id="SSF55874">
    <property type="entry name" value="ATPase domain of HSP90 chaperone/DNA topoisomerase II/histidine kinase"/>
    <property type="match status" value="1"/>
</dbReference>
<evidence type="ECO:0000256" key="6">
    <source>
        <dbReference type="ARBA" id="ARBA00022692"/>
    </source>
</evidence>
<evidence type="ECO:0000259" key="15">
    <source>
        <dbReference type="PROSITE" id="PS50112"/>
    </source>
</evidence>
<dbReference type="PROSITE" id="PS50113">
    <property type="entry name" value="PAC"/>
    <property type="match status" value="1"/>
</dbReference>
<evidence type="ECO:0000256" key="11">
    <source>
        <dbReference type="PROSITE-ProRule" id="PRU00169"/>
    </source>
</evidence>
<evidence type="ECO:0000256" key="10">
    <source>
        <dbReference type="ARBA" id="ARBA00023136"/>
    </source>
</evidence>
<dbReference type="InterPro" id="IPR013655">
    <property type="entry name" value="PAS_fold_3"/>
</dbReference>
<dbReference type="Pfam" id="PF00512">
    <property type="entry name" value="HisKA"/>
    <property type="match status" value="1"/>
</dbReference>
<dbReference type="Pfam" id="PF03924">
    <property type="entry name" value="CHASE"/>
    <property type="match status" value="1"/>
</dbReference>
<dbReference type="InterPro" id="IPR042240">
    <property type="entry name" value="CHASE_sf"/>
</dbReference>
<organism evidence="18 19">
    <name type="scientific">Stutzerimonas stutzeri NF13</name>
    <dbReference type="NCBI Taxonomy" id="1212548"/>
    <lineage>
        <taxon>Bacteria</taxon>
        <taxon>Pseudomonadati</taxon>
        <taxon>Pseudomonadota</taxon>
        <taxon>Gammaproteobacteria</taxon>
        <taxon>Pseudomonadales</taxon>
        <taxon>Pseudomonadaceae</taxon>
        <taxon>Stutzerimonas</taxon>
    </lineage>
</organism>
<dbReference type="CDD" id="cd00156">
    <property type="entry name" value="REC"/>
    <property type="match status" value="1"/>
</dbReference>
<dbReference type="SMART" id="SM00448">
    <property type="entry name" value="REC"/>
    <property type="match status" value="1"/>
</dbReference>
<feature type="domain" description="Histidine kinase" evidence="13">
    <location>
        <begin position="527"/>
        <end position="745"/>
    </location>
</feature>
<dbReference type="InterPro" id="IPR004358">
    <property type="entry name" value="Sig_transdc_His_kin-like_C"/>
</dbReference>
<dbReference type="Gene3D" id="1.10.287.130">
    <property type="match status" value="1"/>
</dbReference>
<dbReference type="SUPFAM" id="SSF52172">
    <property type="entry name" value="CheY-like"/>
    <property type="match status" value="1"/>
</dbReference>
<dbReference type="Gene3D" id="3.30.450.350">
    <property type="entry name" value="CHASE domain"/>
    <property type="match status" value="1"/>
</dbReference>
<dbReference type="SUPFAM" id="SSF47384">
    <property type="entry name" value="Homodimeric domain of signal transducing histidine kinase"/>
    <property type="match status" value="1"/>
</dbReference>
<dbReference type="GO" id="GO:0009927">
    <property type="term" value="F:histidine phosphotransfer kinase activity"/>
    <property type="evidence" value="ECO:0007669"/>
    <property type="project" value="TreeGrafter"/>
</dbReference>
<evidence type="ECO:0000256" key="3">
    <source>
        <dbReference type="ARBA" id="ARBA00012438"/>
    </source>
</evidence>
<evidence type="ECO:0000313" key="19">
    <source>
        <dbReference type="Proteomes" id="UP000011700"/>
    </source>
</evidence>
<keyword evidence="8 12" id="KW-1133">Transmembrane helix</keyword>
<protein>
    <recommendedName>
        <fullName evidence="3">histidine kinase</fullName>
        <ecNumber evidence="3">2.7.13.3</ecNumber>
    </recommendedName>
</protein>
<feature type="transmembrane region" description="Helical" evidence="12">
    <location>
        <begin position="50"/>
        <end position="69"/>
    </location>
</feature>
<dbReference type="FunFam" id="3.30.565.10:FF:000006">
    <property type="entry name" value="Sensor histidine kinase WalK"/>
    <property type="match status" value="1"/>
</dbReference>
<dbReference type="InterPro" id="IPR003661">
    <property type="entry name" value="HisK_dim/P_dom"/>
</dbReference>
<feature type="domain" description="Response regulatory" evidence="14">
    <location>
        <begin position="758"/>
        <end position="871"/>
    </location>
</feature>
<dbReference type="GO" id="GO:0000155">
    <property type="term" value="F:phosphorelay sensor kinase activity"/>
    <property type="evidence" value="ECO:0007669"/>
    <property type="project" value="InterPro"/>
</dbReference>
<dbReference type="Gene3D" id="3.40.50.2300">
    <property type="match status" value="1"/>
</dbReference>
<dbReference type="PROSITE" id="PS50112">
    <property type="entry name" value="PAS"/>
    <property type="match status" value="1"/>
</dbReference>
<evidence type="ECO:0000256" key="7">
    <source>
        <dbReference type="ARBA" id="ARBA00022777"/>
    </source>
</evidence>
<feature type="transmembrane region" description="Helical" evidence="12">
    <location>
        <begin position="347"/>
        <end position="369"/>
    </location>
</feature>
<dbReference type="Gene3D" id="3.30.565.10">
    <property type="entry name" value="Histidine kinase-like ATPase, C-terminal domain"/>
    <property type="match status" value="1"/>
</dbReference>
<dbReference type="SMART" id="SM01079">
    <property type="entry name" value="CHASE"/>
    <property type="match status" value="1"/>
</dbReference>
<evidence type="ECO:0000313" key="18">
    <source>
        <dbReference type="EMBL" id="EMD98449.1"/>
    </source>
</evidence>
<dbReference type="InterPro" id="IPR003594">
    <property type="entry name" value="HATPase_dom"/>
</dbReference>
<dbReference type="CDD" id="cd00130">
    <property type="entry name" value="PAS"/>
    <property type="match status" value="1"/>
</dbReference>
<proteinExistence type="predicted"/>
<dbReference type="CDD" id="cd16922">
    <property type="entry name" value="HATPase_EvgS-ArcB-TorS-like"/>
    <property type="match status" value="1"/>
</dbReference>
<dbReference type="FunFam" id="1.10.287.130:FF:000001">
    <property type="entry name" value="Two-component sensor histidine kinase"/>
    <property type="match status" value="1"/>
</dbReference>
<dbReference type="SMART" id="SM00388">
    <property type="entry name" value="HisKA"/>
    <property type="match status" value="1"/>
</dbReference>
<dbReference type="SUPFAM" id="SSF55785">
    <property type="entry name" value="PYP-like sensor domain (PAS domain)"/>
    <property type="match status" value="1"/>
</dbReference>
<dbReference type="Pfam" id="PF08447">
    <property type="entry name" value="PAS_3"/>
    <property type="match status" value="1"/>
</dbReference>
<comment type="subcellular location">
    <subcellularLocation>
        <location evidence="2">Membrane</location>
    </subcellularLocation>
</comment>
<evidence type="ECO:0000256" key="1">
    <source>
        <dbReference type="ARBA" id="ARBA00000085"/>
    </source>
</evidence>
<dbReference type="eggNOG" id="COG2205">
    <property type="taxonomic scope" value="Bacteria"/>
</dbReference>
<feature type="domain" description="PAC" evidence="16">
    <location>
        <begin position="471"/>
        <end position="523"/>
    </location>
</feature>
<feature type="domain" description="PAS" evidence="15">
    <location>
        <begin position="395"/>
        <end position="437"/>
    </location>
</feature>
<dbReference type="PROSITE" id="PS50839">
    <property type="entry name" value="CHASE"/>
    <property type="match status" value="1"/>
</dbReference>